<reference evidence="1" key="3">
    <citation type="submission" date="2023-05" db="EMBL/GenBank/DDBJ databases">
        <authorList>
            <person name="Smith C.H."/>
        </authorList>
    </citation>
    <scope>NUCLEOTIDE SEQUENCE</scope>
    <source>
        <strain evidence="1">CHS0354</strain>
        <tissue evidence="1">Mantle</tissue>
    </source>
</reference>
<dbReference type="Proteomes" id="UP001195483">
    <property type="component" value="Unassembled WGS sequence"/>
</dbReference>
<evidence type="ECO:0000313" key="2">
    <source>
        <dbReference type="Proteomes" id="UP001195483"/>
    </source>
</evidence>
<accession>A0AAE0TJQ5</accession>
<evidence type="ECO:0000313" key="1">
    <source>
        <dbReference type="EMBL" id="KAK3611630.1"/>
    </source>
</evidence>
<organism evidence="1 2">
    <name type="scientific">Potamilus streckersoni</name>
    <dbReference type="NCBI Taxonomy" id="2493646"/>
    <lineage>
        <taxon>Eukaryota</taxon>
        <taxon>Metazoa</taxon>
        <taxon>Spiralia</taxon>
        <taxon>Lophotrochozoa</taxon>
        <taxon>Mollusca</taxon>
        <taxon>Bivalvia</taxon>
        <taxon>Autobranchia</taxon>
        <taxon>Heteroconchia</taxon>
        <taxon>Palaeoheterodonta</taxon>
        <taxon>Unionida</taxon>
        <taxon>Unionoidea</taxon>
        <taxon>Unionidae</taxon>
        <taxon>Ambleminae</taxon>
        <taxon>Lampsilini</taxon>
        <taxon>Potamilus</taxon>
    </lineage>
</organism>
<proteinExistence type="predicted"/>
<name>A0AAE0TJQ5_9BIVA</name>
<dbReference type="AlphaFoldDB" id="A0AAE0TJQ5"/>
<comment type="caution">
    <text evidence="1">The sequence shown here is derived from an EMBL/GenBank/DDBJ whole genome shotgun (WGS) entry which is preliminary data.</text>
</comment>
<reference evidence="1" key="1">
    <citation type="journal article" date="2021" name="Genome Biol. Evol.">
        <title>A High-Quality Reference Genome for a Parasitic Bivalve with Doubly Uniparental Inheritance (Bivalvia: Unionida).</title>
        <authorList>
            <person name="Smith C.H."/>
        </authorList>
    </citation>
    <scope>NUCLEOTIDE SEQUENCE</scope>
    <source>
        <strain evidence="1">CHS0354</strain>
    </source>
</reference>
<dbReference type="EMBL" id="JAEAOA010001331">
    <property type="protein sequence ID" value="KAK3611630.1"/>
    <property type="molecule type" value="Genomic_DNA"/>
</dbReference>
<gene>
    <name evidence="1" type="ORF">CHS0354_021867</name>
</gene>
<protein>
    <submittedName>
        <fullName evidence="1">Uncharacterized protein</fullName>
    </submittedName>
</protein>
<sequence>MKRDLNPATLKYCTRETLNIVEKYTNAKWYERWNVRHKGRKLYSTLSKINRCIQPTTTGSSAQTIIDCILTGKTKLANSFGRHPQPPAATIAKQSRISDIYSIPALSIYKLGTNYSTEGNWIPNYIPRNTI</sequence>
<keyword evidence="2" id="KW-1185">Reference proteome</keyword>
<reference evidence="1" key="2">
    <citation type="journal article" date="2021" name="Genome Biol. Evol.">
        <title>Developing a high-quality reference genome for a parasitic bivalve with doubly uniparental inheritance (Bivalvia: Unionida).</title>
        <authorList>
            <person name="Smith C.H."/>
        </authorList>
    </citation>
    <scope>NUCLEOTIDE SEQUENCE</scope>
    <source>
        <strain evidence="1">CHS0354</strain>
        <tissue evidence="1">Mantle</tissue>
    </source>
</reference>